<gene>
    <name evidence="1" type="ORF">LTR36_005114</name>
</gene>
<evidence type="ECO:0000313" key="2">
    <source>
        <dbReference type="Proteomes" id="UP001324427"/>
    </source>
</evidence>
<protein>
    <submittedName>
        <fullName evidence="1">Uncharacterized protein</fullName>
    </submittedName>
</protein>
<keyword evidence="2" id="KW-1185">Reference proteome</keyword>
<reference evidence="1 2" key="1">
    <citation type="submission" date="2021-11" db="EMBL/GenBank/DDBJ databases">
        <title>Black yeast isolated from Biological Soil Crust.</title>
        <authorList>
            <person name="Kurbessoian T."/>
        </authorList>
    </citation>
    <scope>NUCLEOTIDE SEQUENCE [LARGE SCALE GENOMIC DNA]</scope>
    <source>
        <strain evidence="1 2">CCFEE 5522</strain>
    </source>
</reference>
<dbReference type="InterPro" id="IPR043129">
    <property type="entry name" value="ATPase_NBD"/>
</dbReference>
<dbReference type="Gene3D" id="3.90.640.10">
    <property type="entry name" value="Actin, Chain A, domain 4"/>
    <property type="match status" value="1"/>
</dbReference>
<accession>A0AAV9JXL9</accession>
<dbReference type="SUPFAM" id="SSF53067">
    <property type="entry name" value="Actin-like ATPase domain"/>
    <property type="match status" value="2"/>
</dbReference>
<proteinExistence type="predicted"/>
<dbReference type="EMBL" id="JAVFHQ010000003">
    <property type="protein sequence ID" value="KAK4549813.1"/>
    <property type="molecule type" value="Genomic_DNA"/>
</dbReference>
<comment type="caution">
    <text evidence="1">The sequence shown here is derived from an EMBL/GenBank/DDBJ whole genome shotgun (WGS) entry which is preliminary data.</text>
</comment>
<evidence type="ECO:0000313" key="1">
    <source>
        <dbReference type="EMBL" id="KAK4549813.1"/>
    </source>
</evidence>
<dbReference type="CDD" id="cd10170">
    <property type="entry name" value="ASKHA_NBD_HSP70"/>
    <property type="match status" value="1"/>
</dbReference>
<name>A0AAV9JXL9_9PEZI</name>
<dbReference type="PANTHER" id="PTHR14187">
    <property type="entry name" value="ALPHA KINASE/ELONGATION FACTOR 2 KINASE"/>
    <property type="match status" value="1"/>
</dbReference>
<dbReference type="Proteomes" id="UP001324427">
    <property type="component" value="Unassembled WGS sequence"/>
</dbReference>
<dbReference type="PANTHER" id="PTHR14187:SF5">
    <property type="entry name" value="HEAT SHOCK 70 KDA PROTEIN 12A"/>
    <property type="match status" value="1"/>
</dbReference>
<sequence length="642" mass="71733">MAPNVKAEASEFYVAFGLDFGTSKNAAAFEICRAENDECVVTPKALRFVQKDCIWGYELPAIATWLEDGLFCHGYELQKFEKADHTVSSRVLDFVKLCLYSNEQTQVHIEKTEELLNAFPGGKTLDGLLEEYFKALVSECKDALQDSELQLNFGKEQLASMPFRVRISVPQMWTPAARRRMQMAAKNAGLPLVALASEPHCALAFLVYRLAQQGNLASNPLPTGSKILIMDLGCGTADIVLYNLLDDLSEKSGLEAINQSTGALCGSLEVDKHVEKVILKSDQIVKGGGPEGVANSLGLTLHAFHRRLLQGIAEEKVKFGGPGGSREEFVIVRGAQGRVPLTLKVTSQEFQDALDSVIASIIALAESTLRHTVPDVIEVTGGFAKSGYLMGKIRDRFEMPGTQVMRPIDNDDAQCFAVSLGSLHRYENVTSQRLPPRFAYAAIGRAHYDPLLHKDARKMGDDGKKYDVEGVLFRSPYDRRKFVVKHRLHNIIRHGQRMKSNGTFDTSYERIFHAPYDSPTVGQSFVCLSRPRPDHFRAREIDGTYRDGVEPWATISVTLDKAELERRGCLTIVRGAGKDREKLFELNMLVKMKCVNDQDIQIGFELVTDDDDSMEPYVVWEELWDANFSEFVDEREDGMDID</sequence>
<dbReference type="AlphaFoldDB" id="A0AAV9JXL9"/>
<dbReference type="Gene3D" id="3.30.420.40">
    <property type="match status" value="2"/>
</dbReference>
<organism evidence="1 2">
    <name type="scientific">Oleoguttula mirabilis</name>
    <dbReference type="NCBI Taxonomy" id="1507867"/>
    <lineage>
        <taxon>Eukaryota</taxon>
        <taxon>Fungi</taxon>
        <taxon>Dikarya</taxon>
        <taxon>Ascomycota</taxon>
        <taxon>Pezizomycotina</taxon>
        <taxon>Dothideomycetes</taxon>
        <taxon>Dothideomycetidae</taxon>
        <taxon>Mycosphaerellales</taxon>
        <taxon>Teratosphaeriaceae</taxon>
        <taxon>Oleoguttula</taxon>
    </lineage>
</organism>